<evidence type="ECO:0000313" key="4">
    <source>
        <dbReference type="Proteomes" id="UP000282322"/>
    </source>
</evidence>
<comment type="caution">
    <text evidence="3">The sequence shown here is derived from an EMBL/GenBank/DDBJ whole genome shotgun (WGS) entry which is preliminary data.</text>
</comment>
<accession>A0A3P3R3H7</accession>
<proteinExistence type="predicted"/>
<evidence type="ECO:0000313" key="3">
    <source>
        <dbReference type="EMBL" id="RRJ28021.1"/>
    </source>
</evidence>
<dbReference type="InterPro" id="IPR051200">
    <property type="entry name" value="Host-pathogen_enzymatic-act"/>
</dbReference>
<evidence type="ECO:0000256" key="1">
    <source>
        <dbReference type="ARBA" id="ARBA00001935"/>
    </source>
</evidence>
<dbReference type="PANTHER" id="PTHR47197">
    <property type="entry name" value="PROTEIN NIRF"/>
    <property type="match status" value="1"/>
</dbReference>
<dbReference type="EMBL" id="RRCH01000042">
    <property type="protein sequence ID" value="RRJ28021.1"/>
    <property type="molecule type" value="Genomic_DNA"/>
</dbReference>
<name>A0A3P3R3H7_9EURY</name>
<dbReference type="Gene3D" id="2.130.10.10">
    <property type="entry name" value="YVTN repeat-like/Quinoprotein amine dehydrogenase"/>
    <property type="match status" value="2"/>
</dbReference>
<dbReference type="Proteomes" id="UP000282322">
    <property type="component" value="Unassembled WGS sequence"/>
</dbReference>
<evidence type="ECO:0008006" key="5">
    <source>
        <dbReference type="Google" id="ProtNLM"/>
    </source>
</evidence>
<dbReference type="AlphaFoldDB" id="A0A3P3R3H7"/>
<sequence length="423" mass="46474">MQTPDTTRTSDRRTTTRSNAATAVTDGESEPTRRAFLRRTATTSAIIVGAGGLPTRGAGRSPPTRDVMVTGNAKNGTVSVSDAQTYTDLRTIDVYPDRDKEDALEDVIDSISPVFLNAVVRDNYLEHASLSPDGRTLYASRGHVGDVVAIDIETGEKLWETNLDGFRADHQTISPDGTYLYVSDLLADQIDKIDTETGAVVADGVAHNLPHGNHLHRVAGFDKQLLINGSLGNMVFPDSALGDPFHHQLTFLVPETMETMRTVQFNEGVRPIAITDDGRWIYVQLSYFHGFHEYDAVNDQITRTKRLPKTDHVPDAEHEYPAQSAHHGIDISGDGKYLCIAATTSWYAAIVRRSDLRLIEMIPVGKFPYWVQTAPDGEHAFVPVRKENEISVINYEAAAEVARIPTGAEPHVTEYGAVPEAIL</sequence>
<dbReference type="InterPro" id="IPR011045">
    <property type="entry name" value="N2O_reductase_N"/>
</dbReference>
<comment type="cofactor">
    <cofactor evidence="1">
        <name>Cu cation</name>
        <dbReference type="ChEBI" id="CHEBI:23378"/>
    </cofactor>
</comment>
<dbReference type="OrthoDB" id="234850at2157"/>
<dbReference type="InterPro" id="IPR015943">
    <property type="entry name" value="WD40/YVTN_repeat-like_dom_sf"/>
</dbReference>
<organism evidence="3 4">
    <name type="scientific">Halocatena pleomorpha</name>
    <dbReference type="NCBI Taxonomy" id="1785090"/>
    <lineage>
        <taxon>Archaea</taxon>
        <taxon>Methanobacteriati</taxon>
        <taxon>Methanobacteriota</taxon>
        <taxon>Stenosarchaea group</taxon>
        <taxon>Halobacteria</taxon>
        <taxon>Halobacteriales</taxon>
        <taxon>Natronomonadaceae</taxon>
        <taxon>Halocatena</taxon>
    </lineage>
</organism>
<evidence type="ECO:0000256" key="2">
    <source>
        <dbReference type="SAM" id="MobiDB-lite"/>
    </source>
</evidence>
<feature type="region of interest" description="Disordered" evidence="2">
    <location>
        <begin position="1"/>
        <end position="31"/>
    </location>
</feature>
<dbReference type="PANTHER" id="PTHR47197:SF3">
    <property type="entry name" value="DIHYDRO-HEME D1 DEHYDROGENASE"/>
    <property type="match status" value="1"/>
</dbReference>
<dbReference type="RefSeq" id="WP_124956745.1">
    <property type="nucleotide sequence ID" value="NZ_RRCH01000042.1"/>
</dbReference>
<reference evidence="3 4" key="1">
    <citation type="submission" date="2018-11" db="EMBL/GenBank/DDBJ databases">
        <title>Taxonoimc description of Halomarina strain SPP-AMP-1.</title>
        <authorList>
            <person name="Pal Y."/>
            <person name="Srinivasana K."/>
            <person name="Verma A."/>
            <person name="Kumar P."/>
        </authorList>
    </citation>
    <scope>NUCLEOTIDE SEQUENCE [LARGE SCALE GENOMIC DNA]</scope>
    <source>
        <strain evidence="3 4">SPP-AMP-1</strain>
    </source>
</reference>
<protein>
    <recommendedName>
        <fullName evidence="5">YncE family protein</fullName>
    </recommendedName>
</protein>
<keyword evidence="4" id="KW-1185">Reference proteome</keyword>
<dbReference type="SUPFAM" id="SSF50974">
    <property type="entry name" value="Nitrous oxide reductase, N-terminal domain"/>
    <property type="match status" value="1"/>
</dbReference>
<dbReference type="PROSITE" id="PS51318">
    <property type="entry name" value="TAT"/>
    <property type="match status" value="1"/>
</dbReference>
<dbReference type="InterPro" id="IPR006311">
    <property type="entry name" value="TAT_signal"/>
</dbReference>
<gene>
    <name evidence="3" type="ORF">EIK79_16690</name>
</gene>